<dbReference type="OrthoDB" id="9806170at2"/>
<dbReference type="SUPFAM" id="SSF53328">
    <property type="entry name" value="Formyltransferase"/>
    <property type="match status" value="1"/>
</dbReference>
<dbReference type="InterPro" id="IPR002376">
    <property type="entry name" value="Formyl_transf_N"/>
</dbReference>
<dbReference type="SUPFAM" id="SSF55021">
    <property type="entry name" value="ACT-like"/>
    <property type="match status" value="1"/>
</dbReference>
<dbReference type="PRINTS" id="PR01575">
    <property type="entry name" value="FFH4HYDRLASE"/>
</dbReference>
<dbReference type="InterPro" id="IPR002912">
    <property type="entry name" value="ACT_dom"/>
</dbReference>
<keyword evidence="3" id="KW-0658">Purine biosynthesis</keyword>
<sequence>MNNQTLILIQCQDAVGLVASVAHIIAKHHLNIVTMREFVDEENHKFFVRVVCSGVPAATALLQQDLEENLPARAQVSINPAREKKLVILVTKEHHCLADILVRHFFKTLNASIKAVVGNYDTLQEFTEKFDIPYHCVSHENKSKEEFEQELADTIMPYQPDYIVLAKFMRILSPAFVAKFENKLINIHHSFLPAFIGANPYRQAYKRGVKIIGATAHYVTNDLDEGPIIVQRTKSINHSYDVPNLVTAGKEIEKAVLSHAIHLLTEDRVMLQGNKTIVFE</sequence>
<keyword evidence="7" id="KW-1185">Reference proteome</keyword>
<feature type="active site" evidence="3">
    <location>
        <position position="224"/>
    </location>
</feature>
<dbReference type="Pfam" id="PF01842">
    <property type="entry name" value="ACT"/>
    <property type="match status" value="1"/>
</dbReference>
<dbReference type="NCBIfam" id="NF004684">
    <property type="entry name" value="PRK06027.1"/>
    <property type="match status" value="1"/>
</dbReference>
<gene>
    <name evidence="3 6" type="primary">purU</name>
    <name evidence="6" type="ORF">EWE74_19370</name>
</gene>
<dbReference type="PANTHER" id="PTHR42706">
    <property type="entry name" value="FORMYLTETRAHYDROFOLATE DEFORMYLASE"/>
    <property type="match status" value="1"/>
</dbReference>
<dbReference type="GO" id="GO:0006189">
    <property type="term" value="P:'de novo' IMP biosynthetic process"/>
    <property type="evidence" value="ECO:0007669"/>
    <property type="project" value="UniProtKB-UniRule"/>
</dbReference>
<evidence type="ECO:0000313" key="6">
    <source>
        <dbReference type="EMBL" id="RZF58211.1"/>
    </source>
</evidence>
<protein>
    <recommendedName>
        <fullName evidence="3 4">Formyltetrahydrofolate deformylase</fullName>
        <ecNumber evidence="3 4">3.5.1.10</ecNumber>
    </recommendedName>
    <alternativeName>
        <fullName evidence="3">Formyl-FH(4) hydrolase</fullName>
    </alternativeName>
</protein>
<dbReference type="InterPro" id="IPR045865">
    <property type="entry name" value="ACT-like_dom_sf"/>
</dbReference>
<proteinExistence type="inferred from homology"/>
<dbReference type="GO" id="GO:0006730">
    <property type="term" value="P:one-carbon metabolic process"/>
    <property type="evidence" value="ECO:0007669"/>
    <property type="project" value="UniProtKB-KW"/>
</dbReference>
<evidence type="ECO:0000259" key="5">
    <source>
        <dbReference type="PROSITE" id="PS51671"/>
    </source>
</evidence>
<dbReference type="Gene3D" id="3.40.50.170">
    <property type="entry name" value="Formyl transferase, N-terminal domain"/>
    <property type="match status" value="1"/>
</dbReference>
<comment type="catalytic activity">
    <reaction evidence="3">
        <text>(6R)-10-formyltetrahydrofolate + H2O = (6S)-5,6,7,8-tetrahydrofolate + formate + H(+)</text>
        <dbReference type="Rhea" id="RHEA:19833"/>
        <dbReference type="ChEBI" id="CHEBI:15377"/>
        <dbReference type="ChEBI" id="CHEBI:15378"/>
        <dbReference type="ChEBI" id="CHEBI:15740"/>
        <dbReference type="ChEBI" id="CHEBI:57453"/>
        <dbReference type="ChEBI" id="CHEBI:195366"/>
        <dbReference type="EC" id="3.5.1.10"/>
    </reaction>
</comment>
<dbReference type="AlphaFoldDB" id="A0A4Q6XEH2"/>
<organism evidence="6 7">
    <name type="scientific">Sphingobacterium corticibacterium</name>
    <dbReference type="NCBI Taxonomy" id="2484746"/>
    <lineage>
        <taxon>Bacteria</taxon>
        <taxon>Pseudomonadati</taxon>
        <taxon>Bacteroidota</taxon>
        <taxon>Sphingobacteriia</taxon>
        <taxon>Sphingobacteriales</taxon>
        <taxon>Sphingobacteriaceae</taxon>
        <taxon>Sphingobacterium</taxon>
    </lineage>
</organism>
<comment type="function">
    <text evidence="3">Catalyzes the hydrolysis of 10-formyltetrahydrofolate (formyl-FH4) to formate and tetrahydrofolate (FH4).</text>
</comment>
<dbReference type="PANTHER" id="PTHR42706:SF1">
    <property type="entry name" value="FORMYLTETRAHYDROFOLATE DEFORMYLASE 2, MITOCHONDRIAL"/>
    <property type="match status" value="1"/>
</dbReference>
<keyword evidence="1 3" id="KW-0554">One-carbon metabolism</keyword>
<dbReference type="Gene3D" id="3.30.70.260">
    <property type="match status" value="1"/>
</dbReference>
<dbReference type="GO" id="GO:0008864">
    <property type="term" value="F:formyltetrahydrofolate deformylase activity"/>
    <property type="evidence" value="ECO:0007669"/>
    <property type="project" value="UniProtKB-UniRule"/>
</dbReference>
<accession>A0A4Q6XEH2</accession>
<dbReference type="InterPro" id="IPR004810">
    <property type="entry name" value="PurU"/>
</dbReference>
<dbReference type="PROSITE" id="PS51671">
    <property type="entry name" value="ACT"/>
    <property type="match status" value="1"/>
</dbReference>
<dbReference type="NCBIfam" id="TIGR00655">
    <property type="entry name" value="PurU"/>
    <property type="match status" value="1"/>
</dbReference>
<evidence type="ECO:0000256" key="4">
    <source>
        <dbReference type="NCBIfam" id="TIGR00655"/>
    </source>
</evidence>
<comment type="pathway">
    <text evidence="3">Purine metabolism; IMP biosynthesis via de novo pathway; formate from 10-formyl-5,6,7,8-tetrahydrofolate: step 1/1.</text>
</comment>
<dbReference type="EC" id="3.5.1.10" evidence="3 4"/>
<dbReference type="RefSeq" id="WP_130143311.1">
    <property type="nucleotide sequence ID" value="NZ_SGIT01000005.1"/>
</dbReference>
<reference evidence="6 7" key="1">
    <citation type="submission" date="2019-02" db="EMBL/GenBank/DDBJ databases">
        <authorList>
            <person name="Li Y."/>
        </authorList>
    </citation>
    <scope>NUCLEOTIDE SEQUENCE [LARGE SCALE GENOMIC DNA]</scope>
    <source>
        <strain evidence="6 7">30C10-4-7</strain>
    </source>
</reference>
<evidence type="ECO:0000256" key="2">
    <source>
        <dbReference type="ARBA" id="ARBA00022801"/>
    </source>
</evidence>
<evidence type="ECO:0000256" key="3">
    <source>
        <dbReference type="HAMAP-Rule" id="MF_01927"/>
    </source>
</evidence>
<dbReference type="HAMAP" id="MF_01927">
    <property type="entry name" value="PurU"/>
    <property type="match status" value="1"/>
</dbReference>
<comment type="similarity">
    <text evidence="3">Belongs to the PurU family.</text>
</comment>
<dbReference type="InterPro" id="IPR036477">
    <property type="entry name" value="Formyl_transf_N_sf"/>
</dbReference>
<dbReference type="CDD" id="cd04875">
    <property type="entry name" value="ACT_F4HF-DF"/>
    <property type="match status" value="1"/>
</dbReference>
<evidence type="ECO:0000256" key="1">
    <source>
        <dbReference type="ARBA" id="ARBA00022563"/>
    </source>
</evidence>
<feature type="domain" description="ACT" evidence="5">
    <location>
        <begin position="6"/>
        <end position="85"/>
    </location>
</feature>
<dbReference type="Pfam" id="PF00551">
    <property type="entry name" value="Formyl_trans_N"/>
    <property type="match status" value="1"/>
</dbReference>
<evidence type="ECO:0000313" key="7">
    <source>
        <dbReference type="Proteomes" id="UP000292855"/>
    </source>
</evidence>
<dbReference type="PIRSF" id="PIRSF036480">
    <property type="entry name" value="FormyFH4_hydr"/>
    <property type="match status" value="1"/>
</dbReference>
<dbReference type="UniPathway" id="UPA00074">
    <property type="reaction ID" value="UER00170"/>
</dbReference>
<dbReference type="EMBL" id="SGIT01000005">
    <property type="protein sequence ID" value="RZF58211.1"/>
    <property type="molecule type" value="Genomic_DNA"/>
</dbReference>
<comment type="caution">
    <text evidence="6">The sequence shown here is derived from an EMBL/GenBank/DDBJ whole genome shotgun (WGS) entry which is preliminary data.</text>
</comment>
<dbReference type="Proteomes" id="UP000292855">
    <property type="component" value="Unassembled WGS sequence"/>
</dbReference>
<name>A0A4Q6XEH2_9SPHI</name>
<keyword evidence="2 3" id="KW-0378">Hydrolase</keyword>
<dbReference type="InterPro" id="IPR044074">
    <property type="entry name" value="PurU_ACT"/>
</dbReference>